<dbReference type="Proteomes" id="UP000048926">
    <property type="component" value="Unassembled WGS sequence"/>
</dbReference>
<reference evidence="2" key="1">
    <citation type="submission" date="2015-07" db="EMBL/GenBank/DDBJ databases">
        <authorList>
            <person name="Rodrigo-Torres Lidia"/>
            <person name="Arahal R.David."/>
        </authorList>
    </citation>
    <scope>NUCLEOTIDE SEQUENCE [LARGE SCALE GENOMIC DNA]</scope>
    <source>
        <strain evidence="2">CECT 4801</strain>
    </source>
</reference>
<keyword evidence="1" id="KW-0808">Transferase</keyword>
<evidence type="ECO:0000313" key="2">
    <source>
        <dbReference type="Proteomes" id="UP000048926"/>
    </source>
</evidence>
<dbReference type="PANTHER" id="PTHR42905">
    <property type="entry name" value="PHOSPHOENOLPYRUVATE CARBOXYLASE"/>
    <property type="match status" value="1"/>
</dbReference>
<dbReference type="RefSeq" id="WP_055657757.1">
    <property type="nucleotide sequence ID" value="NZ_CXST01000002.1"/>
</dbReference>
<evidence type="ECO:0000313" key="1">
    <source>
        <dbReference type="EMBL" id="CTQ44890.1"/>
    </source>
</evidence>
<dbReference type="SUPFAM" id="SSF51621">
    <property type="entry name" value="Phosphoenolpyruvate/pyruvate domain"/>
    <property type="match status" value="1"/>
</dbReference>
<name>A0A0M6Y7V0_9HYPH</name>
<dbReference type="EMBL" id="CXST01000002">
    <property type="protein sequence ID" value="CTQ44890.1"/>
    <property type="molecule type" value="Genomic_DNA"/>
</dbReference>
<dbReference type="STRING" id="187304.B0E33_06650"/>
<dbReference type="Gene3D" id="3.20.20.60">
    <property type="entry name" value="Phosphoenolpyruvate-binding domains"/>
    <property type="match status" value="1"/>
</dbReference>
<protein>
    <submittedName>
        <fullName evidence="1">Carboxyvinyl-carboxyphosphonate phosphorylmutase</fullName>
        <ecNumber evidence="1">2.7.8.23</ecNumber>
    </submittedName>
</protein>
<dbReference type="InterPro" id="IPR040442">
    <property type="entry name" value="Pyrv_kinase-like_dom_sf"/>
</dbReference>
<dbReference type="AlphaFoldDB" id="A0A0M6Y7V0"/>
<gene>
    <name evidence="1" type="primary">bcpA</name>
    <name evidence="1" type="ORF">LAL4801_03337</name>
</gene>
<dbReference type="Pfam" id="PF13714">
    <property type="entry name" value="PEP_mutase"/>
    <property type="match status" value="1"/>
</dbReference>
<dbReference type="InterPro" id="IPR039556">
    <property type="entry name" value="ICL/PEPM"/>
</dbReference>
<keyword evidence="2" id="KW-1185">Reference proteome</keyword>
<organism evidence="1 2">
    <name type="scientific">Roseibium aggregatum</name>
    <dbReference type="NCBI Taxonomy" id="187304"/>
    <lineage>
        <taxon>Bacteria</taxon>
        <taxon>Pseudomonadati</taxon>
        <taxon>Pseudomonadota</taxon>
        <taxon>Alphaproteobacteria</taxon>
        <taxon>Hyphomicrobiales</taxon>
        <taxon>Stappiaceae</taxon>
        <taxon>Roseibium</taxon>
    </lineage>
</organism>
<sequence length="263" mass="27515">MSSPANVFRELHETGCFIVPNPWDAVSARLLAHCGFKALATTSSGYAFTTGRRDSSRQISRQEAIDHASALSRATGLPVTLDGEDCFADTPEGVAETVARAAKAGLAGISIEDRDTSNPGRIRPYSEALERVQAAVLEARKSGIVLTARADGLGKESYDLDEVLRRLSAFAEAGADVVYAPGLPDLEAIRTVCASVPVPVNHVIGQGASGLSFDQLADAGVRRISLGGSFTRAALNAINTLGQTIAAGDFTSLDAAPAWSRLC</sequence>
<dbReference type="GO" id="GO:0008807">
    <property type="term" value="F:carboxyvinyl-carboxyphosphonate phosphorylmutase activity"/>
    <property type="evidence" value="ECO:0007669"/>
    <property type="project" value="UniProtKB-EC"/>
</dbReference>
<proteinExistence type="predicted"/>
<dbReference type="PANTHER" id="PTHR42905:SF16">
    <property type="entry name" value="CARBOXYPHOSPHONOENOLPYRUVATE PHOSPHONOMUTASE-LIKE PROTEIN (AFU_ORTHOLOGUE AFUA_5G07230)"/>
    <property type="match status" value="1"/>
</dbReference>
<dbReference type="CDD" id="cd00377">
    <property type="entry name" value="ICL_PEPM"/>
    <property type="match status" value="1"/>
</dbReference>
<dbReference type="InterPro" id="IPR015813">
    <property type="entry name" value="Pyrv/PenolPyrv_kinase-like_dom"/>
</dbReference>
<accession>A0A0M6Y7V0</accession>
<dbReference type="EC" id="2.7.8.23" evidence="1"/>
<dbReference type="OrthoDB" id="9785398at2"/>